<feature type="transmembrane region" description="Helical" evidence="6">
    <location>
        <begin position="407"/>
        <end position="424"/>
    </location>
</feature>
<dbReference type="Pfam" id="PF10300">
    <property type="entry name" value="Iml2-TPR_39"/>
    <property type="match status" value="1"/>
</dbReference>
<feature type="transmembrane region" description="Helical" evidence="6">
    <location>
        <begin position="365"/>
        <end position="386"/>
    </location>
</feature>
<gene>
    <name evidence="7" type="ORF">BU24DRAFT_418728</name>
</gene>
<feature type="compositionally biased region" description="Polar residues" evidence="5">
    <location>
        <begin position="88"/>
        <end position="98"/>
    </location>
</feature>
<accession>A0A6A5Y258</accession>
<evidence type="ECO:0000256" key="2">
    <source>
        <dbReference type="ARBA" id="ARBA00018424"/>
    </source>
</evidence>
<dbReference type="RefSeq" id="XP_033387466.1">
    <property type="nucleotide sequence ID" value="XM_033527043.1"/>
</dbReference>
<organism evidence="7 8">
    <name type="scientific">Aaosphaeria arxii CBS 175.79</name>
    <dbReference type="NCBI Taxonomy" id="1450172"/>
    <lineage>
        <taxon>Eukaryota</taxon>
        <taxon>Fungi</taxon>
        <taxon>Dikarya</taxon>
        <taxon>Ascomycota</taxon>
        <taxon>Pezizomycotina</taxon>
        <taxon>Dothideomycetes</taxon>
        <taxon>Pleosporomycetidae</taxon>
        <taxon>Pleosporales</taxon>
        <taxon>Pleosporales incertae sedis</taxon>
        <taxon>Aaosphaeria</taxon>
    </lineage>
</organism>
<comment type="function">
    <text evidence="4">Inclusion body (IB) resident protein that interacts strongly with lipid droplet (LD) proteins. Involved in LD-mediated IB clearing after protein folding stress, probably by enabling access to the IBs of an LD-stored soluble sterol derivative that acts as a chaperone in inclusion clearing.</text>
</comment>
<name>A0A6A5Y258_9PLEO</name>
<feature type="compositionally biased region" description="Low complexity" evidence="5">
    <location>
        <begin position="173"/>
        <end position="192"/>
    </location>
</feature>
<evidence type="ECO:0000256" key="6">
    <source>
        <dbReference type="SAM" id="Phobius"/>
    </source>
</evidence>
<evidence type="ECO:0000256" key="5">
    <source>
        <dbReference type="SAM" id="MobiDB-lite"/>
    </source>
</evidence>
<dbReference type="GO" id="GO:0005634">
    <property type="term" value="C:nucleus"/>
    <property type="evidence" value="ECO:0007669"/>
    <property type="project" value="TreeGrafter"/>
</dbReference>
<keyword evidence="8" id="KW-1185">Reference proteome</keyword>
<keyword evidence="6" id="KW-0812">Transmembrane</keyword>
<comment type="subunit">
    <text evidence="1">Interacts with lipid droplet proteins.</text>
</comment>
<evidence type="ECO:0000256" key="4">
    <source>
        <dbReference type="ARBA" id="ARBA00043897"/>
    </source>
</evidence>
<dbReference type="InterPro" id="IPR019412">
    <property type="entry name" value="IML2/TPR_39"/>
</dbReference>
<feature type="region of interest" description="Disordered" evidence="5">
    <location>
        <begin position="172"/>
        <end position="264"/>
    </location>
</feature>
<evidence type="ECO:0000256" key="3">
    <source>
        <dbReference type="ARBA" id="ARBA00019539"/>
    </source>
</evidence>
<reference evidence="7" key="1">
    <citation type="journal article" date="2020" name="Stud. Mycol.">
        <title>101 Dothideomycetes genomes: a test case for predicting lifestyles and emergence of pathogens.</title>
        <authorList>
            <person name="Haridas S."/>
            <person name="Albert R."/>
            <person name="Binder M."/>
            <person name="Bloem J."/>
            <person name="Labutti K."/>
            <person name="Salamov A."/>
            <person name="Andreopoulos B."/>
            <person name="Baker S."/>
            <person name="Barry K."/>
            <person name="Bills G."/>
            <person name="Bluhm B."/>
            <person name="Cannon C."/>
            <person name="Castanera R."/>
            <person name="Culley D."/>
            <person name="Daum C."/>
            <person name="Ezra D."/>
            <person name="Gonzalez J."/>
            <person name="Henrissat B."/>
            <person name="Kuo A."/>
            <person name="Liang C."/>
            <person name="Lipzen A."/>
            <person name="Lutzoni F."/>
            <person name="Magnuson J."/>
            <person name="Mondo S."/>
            <person name="Nolan M."/>
            <person name="Ohm R."/>
            <person name="Pangilinan J."/>
            <person name="Park H.-J."/>
            <person name="Ramirez L."/>
            <person name="Alfaro M."/>
            <person name="Sun H."/>
            <person name="Tritt A."/>
            <person name="Yoshinaga Y."/>
            <person name="Zwiers L.-H."/>
            <person name="Turgeon B."/>
            <person name="Goodwin S."/>
            <person name="Spatafora J."/>
            <person name="Crous P."/>
            <person name="Grigoriev I."/>
        </authorList>
    </citation>
    <scope>NUCLEOTIDE SEQUENCE</scope>
    <source>
        <strain evidence="7">CBS 175.79</strain>
    </source>
</reference>
<evidence type="ECO:0000313" key="7">
    <source>
        <dbReference type="EMBL" id="KAF2019127.1"/>
    </source>
</evidence>
<keyword evidence="6" id="KW-0472">Membrane</keyword>
<evidence type="ECO:0000256" key="1">
    <source>
        <dbReference type="ARBA" id="ARBA00011408"/>
    </source>
</evidence>
<dbReference type="GeneID" id="54284440"/>
<protein>
    <recommendedName>
        <fullName evidence="2">Inclusion body clearance protein IML2</fullName>
    </recommendedName>
    <alternativeName>
        <fullName evidence="3">Inclusion body clearance protein iml2</fullName>
    </alternativeName>
</protein>
<dbReference type="PANTHER" id="PTHR31859:SF1">
    <property type="entry name" value="TETRATRICOPEPTIDE REPEAT PROTEIN 39C"/>
    <property type="match status" value="1"/>
</dbReference>
<dbReference type="EMBL" id="ML978067">
    <property type="protein sequence ID" value="KAF2019127.1"/>
    <property type="molecule type" value="Genomic_DNA"/>
</dbReference>
<dbReference type="PANTHER" id="PTHR31859">
    <property type="entry name" value="TETRATRICOPEPTIDE REPEAT PROTEIN 39 FAMILY MEMBER"/>
    <property type="match status" value="1"/>
</dbReference>
<feature type="compositionally biased region" description="Polar residues" evidence="5">
    <location>
        <begin position="193"/>
        <end position="241"/>
    </location>
</feature>
<proteinExistence type="predicted"/>
<dbReference type="AlphaFoldDB" id="A0A6A5Y258"/>
<evidence type="ECO:0000313" key="8">
    <source>
        <dbReference type="Proteomes" id="UP000799778"/>
    </source>
</evidence>
<dbReference type="OrthoDB" id="2154985at2759"/>
<dbReference type="GO" id="GO:0005741">
    <property type="term" value="C:mitochondrial outer membrane"/>
    <property type="evidence" value="ECO:0007669"/>
    <property type="project" value="TreeGrafter"/>
</dbReference>
<sequence length="774" mass="86621">MLKVGGWLGGGGKFKHGHTRSLNALDELNQIEDAMAAVTHIMNDDVNAAEEHLNKGSSPFHQLGKGVVTFMRATLGFEQEIMREASQTLSDAENSAYEQQRRAHRNTSSYQSPIYPPGTEYAVCLAEAQLMSAIVGVLNESLTEAIKSFYKLRKAYLTLESVMEAEKKYLNERSTSSLASSGSDSPSRPASRMSTKGVKTTASKPASITSTKGGSTLVESRTSTPETIPATASNMSLNESVPDNEANKANQKSKEDDDDDDFDFVDADEDHEGVETPMEYMGHLNVPTETGGSLALDNEERKIHVKSSSAPDLPADPYVKTDIPGPIEDFSNLTLSETIRDGEDISVYGDHPVDIFIISGSNFCFGILLLIISLVPPAFATLLKIVGFKGDRERGIQLLWQATKFHNIHGAMAGLVLFGYYNGISQFCDILPQSGEGSFPKERCAALLTEMRSRHPKSHLWLLEESRMLANEKQLEKAVAFMDQCSESPLKQLEALQWFERSLNTMFMHDYEGTSRAFLKCITLNNWSHGLYYFIAGASHVQLYRRHKTRDAKLAATHKEKAKEMFKKVAPNTGRKRFMAKQLPFDLFVNRKIAKWEARAKEWDCDLVDAIGVSPHEEMIYFWNGYKRMREDHLQASLENLAWSEGEENPYWSKEDLDEKGVLAVLRAATLRGMGRMAEAKELVQREVIKHDRALFKGPLKDAWTAPCARYEMAACVWREADAEGKPEDHADLLEECKGWLEEVAKWESFDLDARIGMKVTTGKGTLRRYGVEC</sequence>
<feature type="region of interest" description="Disordered" evidence="5">
    <location>
        <begin position="88"/>
        <end position="112"/>
    </location>
</feature>
<dbReference type="GO" id="GO:0005829">
    <property type="term" value="C:cytosol"/>
    <property type="evidence" value="ECO:0007669"/>
    <property type="project" value="TreeGrafter"/>
</dbReference>
<keyword evidence="6" id="KW-1133">Transmembrane helix</keyword>
<dbReference type="Proteomes" id="UP000799778">
    <property type="component" value="Unassembled WGS sequence"/>
</dbReference>